<keyword evidence="2" id="KW-1185">Reference proteome</keyword>
<evidence type="ECO:0000313" key="1">
    <source>
        <dbReference type="EMBL" id="GBM26958.1"/>
    </source>
</evidence>
<accession>A0A4Y2EFU8</accession>
<evidence type="ECO:0000313" key="2">
    <source>
        <dbReference type="Proteomes" id="UP000499080"/>
    </source>
</evidence>
<dbReference type="EMBL" id="BGPR01000573">
    <property type="protein sequence ID" value="GBM26958.1"/>
    <property type="molecule type" value="Genomic_DNA"/>
</dbReference>
<proteinExistence type="predicted"/>
<sequence length="92" mass="10699">MAVFELTSGENDLSEIHQYQMGRYIGSNEAVWRILNFPIQERHPTLIYLSVHLENGQESLLHDRKCCSTYPSTCSGGFPHRRQRRPPRATRI</sequence>
<comment type="caution">
    <text evidence="1">The sequence shown here is derived from an EMBL/GenBank/DDBJ whole genome shotgun (WGS) entry which is preliminary data.</text>
</comment>
<dbReference type="Proteomes" id="UP000499080">
    <property type="component" value="Unassembled WGS sequence"/>
</dbReference>
<organism evidence="1 2">
    <name type="scientific">Araneus ventricosus</name>
    <name type="common">Orbweaver spider</name>
    <name type="synonym">Epeira ventricosa</name>
    <dbReference type="NCBI Taxonomy" id="182803"/>
    <lineage>
        <taxon>Eukaryota</taxon>
        <taxon>Metazoa</taxon>
        <taxon>Ecdysozoa</taxon>
        <taxon>Arthropoda</taxon>
        <taxon>Chelicerata</taxon>
        <taxon>Arachnida</taxon>
        <taxon>Araneae</taxon>
        <taxon>Araneomorphae</taxon>
        <taxon>Entelegynae</taxon>
        <taxon>Araneoidea</taxon>
        <taxon>Araneidae</taxon>
        <taxon>Araneus</taxon>
    </lineage>
</organism>
<dbReference type="OrthoDB" id="8121869at2759"/>
<name>A0A4Y2EFU8_ARAVE</name>
<protein>
    <submittedName>
        <fullName evidence="1">Uncharacterized protein</fullName>
    </submittedName>
</protein>
<gene>
    <name evidence="1" type="ORF">AVEN_196899_1</name>
</gene>
<reference evidence="1 2" key="1">
    <citation type="journal article" date="2019" name="Sci. Rep.">
        <title>Orb-weaving spider Araneus ventricosus genome elucidates the spidroin gene catalogue.</title>
        <authorList>
            <person name="Kono N."/>
            <person name="Nakamura H."/>
            <person name="Ohtoshi R."/>
            <person name="Moran D.A.P."/>
            <person name="Shinohara A."/>
            <person name="Yoshida Y."/>
            <person name="Fujiwara M."/>
            <person name="Mori M."/>
            <person name="Tomita M."/>
            <person name="Arakawa K."/>
        </authorList>
    </citation>
    <scope>NUCLEOTIDE SEQUENCE [LARGE SCALE GENOMIC DNA]</scope>
</reference>
<dbReference type="AlphaFoldDB" id="A0A4Y2EFU8"/>